<gene>
    <name evidence="3" type="ORF">HG933_05030</name>
</gene>
<name>A0A848ESD4_MEGEL</name>
<reference evidence="3 4" key="1">
    <citation type="submission" date="2020-04" db="EMBL/GenBank/DDBJ databases">
        <authorList>
            <person name="Hitch T.C.A."/>
            <person name="Wylensek D."/>
            <person name="Clavel T."/>
        </authorList>
    </citation>
    <scope>NUCLEOTIDE SEQUENCE [LARGE SCALE GENOMIC DNA]</scope>
    <source>
        <strain evidence="3 4">WCA-386-APC-2A</strain>
    </source>
</reference>
<dbReference type="Proteomes" id="UP000536773">
    <property type="component" value="Unassembled WGS sequence"/>
</dbReference>
<sequence length="493" mass="54231">MKANVQKVSDIQNTIDEIKRFTADLQEAVDLSMKVAADVKKEAIEEELDSRSRLEAAKQEESSAKIKLDAAKAAVRVAEVALTAATLGGPTAISVPKLSMILTGAKAAEGIAQENYEKAKAHRAAMEGRYQIVQEALQRAMNLYSNLESSTAAYSQRIKRSAQEGVSRLTNAEKDLSKYESLNSGTVGIRIPLARKSEEVSGNKVLGTPSSRNSQKVDVGVLSPVISSGSSKTAATHNAKPEKQSAENKDDGKNKAELHQDDNTTNFDDELAKYLLWKKYTVQSDVVKPKEIIDRMNPDNNVQIGLLENLYRMDDLFHNQIDRLRAKLSDANDNVKKLVQLQSKKNIAGRLGEEIIKDGLSPFTESVQTQTRQNLKDGSYTKIDIVLKDLKAPMIFGRGEGMAAMKGGNVAIEVKSGQSNYLVSQEKHVLKQVEGHAKYDVSIVVYSRDLKGIPGEDAYRNDIKEAGSRALGMLPPKVELDKSVWQFLTVRED</sequence>
<evidence type="ECO:0000256" key="2">
    <source>
        <dbReference type="SAM" id="MobiDB-lite"/>
    </source>
</evidence>
<feature type="compositionally biased region" description="Polar residues" evidence="2">
    <location>
        <begin position="227"/>
        <end position="236"/>
    </location>
</feature>
<feature type="region of interest" description="Disordered" evidence="2">
    <location>
        <begin position="227"/>
        <end position="264"/>
    </location>
</feature>
<evidence type="ECO:0000256" key="1">
    <source>
        <dbReference type="SAM" id="Coils"/>
    </source>
</evidence>
<evidence type="ECO:0000313" key="3">
    <source>
        <dbReference type="EMBL" id="NMK38742.1"/>
    </source>
</evidence>
<keyword evidence="1" id="KW-0175">Coiled coil</keyword>
<dbReference type="EMBL" id="JABBJH010000005">
    <property type="protein sequence ID" value="NMK38742.1"/>
    <property type="molecule type" value="Genomic_DNA"/>
</dbReference>
<organism evidence="3 4">
    <name type="scientific">Megasphaera elsdenii</name>
    <dbReference type="NCBI Taxonomy" id="907"/>
    <lineage>
        <taxon>Bacteria</taxon>
        <taxon>Bacillati</taxon>
        <taxon>Bacillota</taxon>
        <taxon>Negativicutes</taxon>
        <taxon>Veillonellales</taxon>
        <taxon>Veillonellaceae</taxon>
        <taxon>Megasphaera</taxon>
    </lineage>
</organism>
<dbReference type="RefSeq" id="WP_169013370.1">
    <property type="nucleotide sequence ID" value="NZ_JABBJH010000005.1"/>
</dbReference>
<dbReference type="AlphaFoldDB" id="A0A848ESD4"/>
<feature type="region of interest" description="Disordered" evidence="2">
    <location>
        <begin position="199"/>
        <end position="218"/>
    </location>
</feature>
<accession>A0A848ESD4</accession>
<feature type="compositionally biased region" description="Basic and acidic residues" evidence="2">
    <location>
        <begin position="239"/>
        <end position="262"/>
    </location>
</feature>
<evidence type="ECO:0000313" key="4">
    <source>
        <dbReference type="Proteomes" id="UP000536773"/>
    </source>
</evidence>
<comment type="caution">
    <text evidence="3">The sequence shown here is derived from an EMBL/GenBank/DDBJ whole genome shotgun (WGS) entry which is preliminary data.</text>
</comment>
<proteinExistence type="predicted"/>
<feature type="coiled-coil region" evidence="1">
    <location>
        <begin position="40"/>
        <end position="74"/>
    </location>
</feature>
<protein>
    <submittedName>
        <fullName evidence="3">Uncharacterized protein</fullName>
    </submittedName>
</protein>